<dbReference type="KEGG" id="cliz:G7Y31_02425"/>
<name>A0A7T0KG31_9CORY</name>
<dbReference type="InterPro" id="IPR007795">
    <property type="entry name" value="T7SS_EccB"/>
</dbReference>
<keyword evidence="1" id="KW-1133">Transmembrane helix</keyword>
<dbReference type="PANTHER" id="PTHR40765:SF2">
    <property type="entry name" value="ESX-2 SECRETION SYSTEM ATPASE ECCB2"/>
    <property type="match status" value="1"/>
</dbReference>
<evidence type="ECO:0000256" key="1">
    <source>
        <dbReference type="SAM" id="Phobius"/>
    </source>
</evidence>
<keyword evidence="3" id="KW-1185">Reference proteome</keyword>
<evidence type="ECO:0000313" key="3">
    <source>
        <dbReference type="Proteomes" id="UP000594681"/>
    </source>
</evidence>
<organism evidence="2 3">
    <name type="scientific">Corynebacterium lizhenjunii</name>
    <dbReference type="NCBI Taxonomy" id="2709394"/>
    <lineage>
        <taxon>Bacteria</taxon>
        <taxon>Bacillati</taxon>
        <taxon>Actinomycetota</taxon>
        <taxon>Actinomycetes</taxon>
        <taxon>Mycobacteriales</taxon>
        <taxon>Corynebacteriaceae</taxon>
        <taxon>Corynebacterium</taxon>
    </lineage>
</organism>
<dbReference type="Gene3D" id="3.30.2390.20">
    <property type="entry name" value="Type VII secretion system EccB, repeat 1 domain"/>
    <property type="match status" value="1"/>
</dbReference>
<dbReference type="NCBIfam" id="TIGR03919">
    <property type="entry name" value="T7SS_EccB"/>
    <property type="match status" value="1"/>
</dbReference>
<protein>
    <submittedName>
        <fullName evidence="2">Type VII secretion protein EccB</fullName>
    </submittedName>
</protein>
<dbReference type="Proteomes" id="UP000594681">
    <property type="component" value="Chromosome"/>
</dbReference>
<sequence length="416" mass="43431">MARVRPTTKAQISGHKFLKRRVEHGLVLGDIRMIHDPLGRRQRAGWVSLGVSVVAVAGAGLMAWVSPNPQPGEAPVLVTPGGQVLARVEQTYHPVPNVVSAQLITGTSQQPVRVGEQAAAQLQLGRPAGIADAPGYLAATPPAGEWAVCHEPLRAEPARFPTQVGGGEQASGRTVVYAGLTLQDVAADEALLATQGEQQWLVDAAGRHPLPSGALGEAIVRALEHGGEPLVRRELPVEVLRAIPVQPVYSSGSELPQVWDTGAGVWARSRDGVFALSDVQAEILLSMGATRREVSPPEVAQLPQVEPTVVLPQRQVRALRAGWLCATGTRVGVAEAQSDVIPLAGQAGFFGGLSAGGVAVETEHARLVVSATGTAHVVGSAADWEALGIETPAQASWDVVRLLPQGPELSRDAALG</sequence>
<gene>
    <name evidence="2" type="primary">eccB</name>
    <name evidence="2" type="ORF">G7Y31_02425</name>
</gene>
<dbReference type="EMBL" id="CP064954">
    <property type="protein sequence ID" value="QPK79585.1"/>
    <property type="molecule type" value="Genomic_DNA"/>
</dbReference>
<evidence type="ECO:0000313" key="2">
    <source>
        <dbReference type="EMBL" id="QPK79585.1"/>
    </source>
</evidence>
<dbReference type="Pfam" id="PF05108">
    <property type="entry name" value="T7SS_ESX1_EccB"/>
    <property type="match status" value="2"/>
</dbReference>
<dbReference type="GO" id="GO:0005576">
    <property type="term" value="C:extracellular region"/>
    <property type="evidence" value="ECO:0007669"/>
    <property type="project" value="TreeGrafter"/>
</dbReference>
<proteinExistence type="predicted"/>
<dbReference type="InterPro" id="IPR044857">
    <property type="entry name" value="T7SS_EccB_R1"/>
</dbReference>
<keyword evidence="1" id="KW-0472">Membrane</keyword>
<keyword evidence="1" id="KW-0812">Transmembrane</keyword>
<dbReference type="PANTHER" id="PTHR40765">
    <property type="entry name" value="ESX-2 SECRETION SYSTEM ATPASE ECCB2"/>
    <property type="match status" value="1"/>
</dbReference>
<accession>A0A7T0KG31</accession>
<dbReference type="AlphaFoldDB" id="A0A7T0KG31"/>
<reference evidence="2 3" key="1">
    <citation type="submission" date="2020-11" db="EMBL/GenBank/DDBJ databases">
        <title>Corynebacterium sp. ZJ-599.</title>
        <authorList>
            <person name="Zhou J."/>
        </authorList>
    </citation>
    <scope>NUCLEOTIDE SEQUENCE [LARGE SCALE GENOMIC DNA]</scope>
    <source>
        <strain evidence="2 3">ZJ-599</strain>
    </source>
</reference>
<feature type="transmembrane region" description="Helical" evidence="1">
    <location>
        <begin position="44"/>
        <end position="65"/>
    </location>
</feature>
<dbReference type="RefSeq" id="WP_165010720.1">
    <property type="nucleotide sequence ID" value="NZ_CP064954.1"/>
</dbReference>